<feature type="transmembrane region" description="Helical" evidence="8">
    <location>
        <begin position="61"/>
        <end position="80"/>
    </location>
</feature>
<keyword evidence="2 5" id="KW-0645">Protease</keyword>
<feature type="transmembrane region" description="Helical" evidence="8">
    <location>
        <begin position="637"/>
        <end position="657"/>
    </location>
</feature>
<feature type="domain" description="Calpain catalytic" evidence="9">
    <location>
        <begin position="1214"/>
        <end position="1511"/>
    </location>
</feature>
<feature type="region of interest" description="Disordered" evidence="7">
    <location>
        <begin position="883"/>
        <end position="910"/>
    </location>
</feature>
<evidence type="ECO:0000256" key="3">
    <source>
        <dbReference type="ARBA" id="ARBA00022801"/>
    </source>
</evidence>
<accession>A0ABQ8YE40</accession>
<dbReference type="InterPro" id="IPR038765">
    <property type="entry name" value="Papain-like_cys_pep_sf"/>
</dbReference>
<dbReference type="InterPro" id="IPR036213">
    <property type="entry name" value="Calpain_III_sf"/>
</dbReference>
<dbReference type="Gene3D" id="2.60.120.380">
    <property type="match status" value="1"/>
</dbReference>
<dbReference type="PRINTS" id="PR00704">
    <property type="entry name" value="CALPAIN"/>
</dbReference>
<feature type="compositionally biased region" description="Basic and acidic residues" evidence="7">
    <location>
        <begin position="298"/>
        <end position="310"/>
    </location>
</feature>
<organism evidence="10 11">
    <name type="scientific">Anaeramoeba flamelloides</name>
    <dbReference type="NCBI Taxonomy" id="1746091"/>
    <lineage>
        <taxon>Eukaryota</taxon>
        <taxon>Metamonada</taxon>
        <taxon>Anaeramoebidae</taxon>
        <taxon>Anaeramoeba</taxon>
    </lineage>
</organism>
<evidence type="ECO:0000256" key="4">
    <source>
        <dbReference type="ARBA" id="ARBA00022807"/>
    </source>
</evidence>
<feature type="active site" evidence="5">
    <location>
        <position position="1455"/>
    </location>
</feature>
<evidence type="ECO:0000259" key="9">
    <source>
        <dbReference type="PROSITE" id="PS50203"/>
    </source>
</evidence>
<feature type="transmembrane region" description="Helical" evidence="8">
    <location>
        <begin position="224"/>
        <end position="247"/>
    </location>
</feature>
<evidence type="ECO:0000313" key="10">
    <source>
        <dbReference type="EMBL" id="KAJ6242858.1"/>
    </source>
</evidence>
<feature type="region of interest" description="Disordered" evidence="7">
    <location>
        <begin position="274"/>
        <end position="310"/>
    </location>
</feature>
<feature type="transmembrane region" description="Helical" evidence="8">
    <location>
        <begin position="496"/>
        <end position="523"/>
    </location>
</feature>
<feature type="transmembrane region" description="Helical" evidence="8">
    <location>
        <begin position="697"/>
        <end position="716"/>
    </location>
</feature>
<dbReference type="Gene3D" id="3.90.70.10">
    <property type="entry name" value="Cysteine proteinases"/>
    <property type="match status" value="1"/>
</dbReference>
<feature type="region of interest" description="Disordered" evidence="7">
    <location>
        <begin position="1108"/>
        <end position="1137"/>
    </location>
</feature>
<feature type="compositionally biased region" description="Acidic residues" evidence="7">
    <location>
        <begin position="888"/>
        <end position="904"/>
    </location>
</feature>
<evidence type="ECO:0000256" key="6">
    <source>
        <dbReference type="SAM" id="Coils"/>
    </source>
</evidence>
<feature type="transmembrane region" description="Helical" evidence="8">
    <location>
        <begin position="663"/>
        <end position="685"/>
    </location>
</feature>
<keyword evidence="8" id="KW-0472">Membrane</keyword>
<feature type="active site" evidence="5">
    <location>
        <position position="1435"/>
    </location>
</feature>
<keyword evidence="11" id="KW-1185">Reference proteome</keyword>
<dbReference type="PANTHER" id="PTHR10183:SF379">
    <property type="entry name" value="CALPAIN-5"/>
    <property type="match status" value="1"/>
</dbReference>
<dbReference type="InterPro" id="IPR001300">
    <property type="entry name" value="Peptidase_C2_calpain_cat"/>
</dbReference>
<dbReference type="CDD" id="cd00044">
    <property type="entry name" value="CysPc"/>
    <property type="match status" value="1"/>
</dbReference>
<comment type="similarity">
    <text evidence="1">Belongs to the peptidase C2 family.</text>
</comment>
<feature type="active site" evidence="5">
    <location>
        <position position="1276"/>
    </location>
</feature>
<gene>
    <name evidence="10" type="ORF">M0813_02708</name>
</gene>
<feature type="transmembrane region" description="Helical" evidence="8">
    <location>
        <begin position="810"/>
        <end position="829"/>
    </location>
</feature>
<sequence length="1653" mass="193556">MLEFDQIQHTLIGGSLIFISLVFLFLVKRNNWKVNFIHKSIFLILLIAYLFVPFLNNINASYLKILVFVLNSICLTCAIFKSSHSFSLNRETILLKRIETPVSNKETNTTNEFVLPKFSLPTENAENNTILQEIEKDSKSNFIFNPFYFLSISILGLFLYYLKTYDNDPKNFETVLVQACTLFATDLLLLFVKDRCGRPIVSLQSRISIIIRLVILVLQKKYLFISHIIIYQIFIMVFVQRIFLLLYPKLNSIAMIKTKLKNLFNENPIPKSYLEEEEEEEEEAEEEEGEDQKEDDNEISKTEEKKQEKNNKEAIEAQILKDTNKNDIIVEGNEDQVLKKNSLKIRGFLLLFIVLILTAAIILETYFIEKIEFIDSLEEKKLFIFPLQYLGYFMIWINLVGINFYGAYYIHTLDSKKKFQSFFYIFVGIVITILGAVLFEVETNLNKIWSISPVVIILITVSSLSEFKLWISRDYDLLIDLEHDPHLDKSVKQSGFMFYLVNILKNIYTLIAFFLPITLFIVIEGVLEFRFKEYYNYKITLILGTISLMFLTFILIKKWFNTFAFDLFTNLLIVTGILILGYSCYKLWFDLQNDSQQHIIHFSLLSIIILYPTFILFSISIYKIYDDGWKYTKSSKIFLTICSIIFLLFIVTMMILLPQSIKYGIFLIYLWITKIILLYSINIWIKNNHYWKSSYSKKLLFAMTVLTIALSTMLYYATNDLFYPIIIGFIIFSLIFLFITILQLSMNGTQSKSQNNVFYSQNFFPIYRFTFSKDLIVEQNILGVLVVITFLFIYSIGLILVIFIQNEELSYYGFIINLFPIIFLIDFMYNKIILTKTQLFNSLKYLNDEIFLKTIKKNLFKHFEIRPQLLHFSNKIKKIIQKSKDTDGNGDDDGDADTNTDGEGEDKSGEKKKEKKNFWVLFEQFLSKYDNNANERNKWEIIFKKINNLDNKIKTNKLELKSLEKNSQEYNSLLKDIKVLNKQKQSSLKQINYFYFNLLGSIFQTSNLILKHNLSEFNRYLTKIGYDDLTFDQIRNWKMKELIEFRKRVLKYLAISKSQKIVERRRRKQGIRAAQKRLLLQEQKKRALLFKVKEQMFKISKSRFFNKNNSSLNQKKDQEKEEKIIPDNFENKEESNRDIEQVNVEETQQGEQGFFQRHKRDNKEKTIRNIKPSNRKTEKAKAFMGPYNVSHASQEELDKIILDIENEVKHSNKKFVDRSFPHNLTSLCGKVSKVPSKFYKVAQWRRPFTSKKNETVSLFKDGFDPSDIRQGMLGDCYLLSSLSVLTLHPKLMENIFVYSKNEKYGFFIVKLFFNDKWEYVLIDDYFPCKSNLKSAFGHSNDPLELWVQVLEKAYAKIFGSYMAIEGGFVHLALSNLSGGVPELIEMQKKEVVEQIQNGQLWIKLLNYHHNEFLIGTGSNAGSDTNLSKGGIVKGHAYSILNVVEIDGHQLLQLRNPWGDTEWNGDWSDKSPLWTKRLKVKLGWKDEDDGTFWMSFQDFVKEYRNLYVCKLFPNSWSSVTFAGKWKGETAGGCLNFKDSCYKNPHYLLSIDMPTHCYITLTQQPPKGVKNFNMGVWLIKNGGKRVKRLYVGQKVATSGNYVAYKTVVCQVKLEPLNEPYTVFISTFKQGEEADFTISVKSDQKIKFEELKGDLN</sequence>
<keyword evidence="8" id="KW-0812">Transmembrane</keyword>
<evidence type="ECO:0000256" key="8">
    <source>
        <dbReference type="SAM" id="Phobius"/>
    </source>
</evidence>
<dbReference type="SUPFAM" id="SSF54001">
    <property type="entry name" value="Cysteine proteinases"/>
    <property type="match status" value="1"/>
</dbReference>
<dbReference type="Pfam" id="PF00648">
    <property type="entry name" value="Peptidase_C2"/>
    <property type="match status" value="1"/>
</dbReference>
<feature type="transmembrane region" description="Helical" evidence="8">
    <location>
        <begin position="6"/>
        <end position="27"/>
    </location>
</feature>
<feature type="compositionally biased region" description="Basic and acidic residues" evidence="7">
    <location>
        <begin position="1114"/>
        <end position="1137"/>
    </location>
</feature>
<dbReference type="SMART" id="SM00230">
    <property type="entry name" value="CysPc"/>
    <property type="match status" value="1"/>
</dbReference>
<dbReference type="PROSITE" id="PS50203">
    <property type="entry name" value="CALPAIN_CAT"/>
    <property type="match status" value="1"/>
</dbReference>
<dbReference type="SMART" id="SM00720">
    <property type="entry name" value="calpain_III"/>
    <property type="match status" value="1"/>
</dbReference>
<protein>
    <submittedName>
        <fullName evidence="10">Calpain-15</fullName>
    </submittedName>
</protein>
<feature type="transmembrane region" description="Helical" evidence="8">
    <location>
        <begin position="722"/>
        <end position="744"/>
    </location>
</feature>
<dbReference type="Proteomes" id="UP001150062">
    <property type="component" value="Unassembled WGS sequence"/>
</dbReference>
<evidence type="ECO:0000256" key="7">
    <source>
        <dbReference type="SAM" id="MobiDB-lite"/>
    </source>
</evidence>
<dbReference type="InterPro" id="IPR022683">
    <property type="entry name" value="Calpain_III"/>
</dbReference>
<reference evidence="10" key="1">
    <citation type="submission" date="2022-08" db="EMBL/GenBank/DDBJ databases">
        <title>Novel sulfate-reducing endosymbionts in the free-living metamonad Anaeramoeba.</title>
        <authorList>
            <person name="Jerlstrom-Hultqvist J."/>
            <person name="Cepicka I."/>
            <person name="Gallot-Lavallee L."/>
            <person name="Salas-Leiva D."/>
            <person name="Curtis B.A."/>
            <person name="Zahonova K."/>
            <person name="Pipaliya S."/>
            <person name="Dacks J."/>
            <person name="Roger A.J."/>
        </authorList>
    </citation>
    <scope>NUCLEOTIDE SEQUENCE</scope>
    <source>
        <strain evidence="10">Schooner1</strain>
    </source>
</reference>
<dbReference type="InterPro" id="IPR022684">
    <property type="entry name" value="Calpain_cysteine_protease"/>
</dbReference>
<evidence type="ECO:0000256" key="5">
    <source>
        <dbReference type="PROSITE-ProRule" id="PRU00239"/>
    </source>
</evidence>
<dbReference type="SUPFAM" id="SSF49758">
    <property type="entry name" value="Calpain large subunit, middle domain (domain III)"/>
    <property type="match status" value="1"/>
</dbReference>
<evidence type="ECO:0000256" key="2">
    <source>
        <dbReference type="ARBA" id="ARBA00022670"/>
    </source>
</evidence>
<dbReference type="InterPro" id="IPR022682">
    <property type="entry name" value="Calpain_domain_III"/>
</dbReference>
<name>A0ABQ8YE40_9EUKA</name>
<feature type="transmembrane region" description="Helical" evidence="8">
    <location>
        <begin position="535"/>
        <end position="556"/>
    </location>
</feature>
<feature type="transmembrane region" description="Helical" evidence="8">
    <location>
        <begin position="781"/>
        <end position="804"/>
    </location>
</feature>
<feature type="transmembrane region" description="Helical" evidence="8">
    <location>
        <begin position="142"/>
        <end position="162"/>
    </location>
</feature>
<keyword evidence="3 5" id="KW-0378">Hydrolase</keyword>
<evidence type="ECO:0000256" key="1">
    <source>
        <dbReference type="ARBA" id="ARBA00007623"/>
    </source>
</evidence>
<feature type="compositionally biased region" description="Acidic residues" evidence="7">
    <location>
        <begin position="275"/>
        <end position="297"/>
    </location>
</feature>
<feature type="coiled-coil region" evidence="6">
    <location>
        <begin position="946"/>
        <end position="983"/>
    </location>
</feature>
<dbReference type="PANTHER" id="PTHR10183">
    <property type="entry name" value="CALPAIN"/>
    <property type="match status" value="1"/>
</dbReference>
<feature type="transmembrane region" description="Helical" evidence="8">
    <location>
        <begin position="600"/>
        <end position="625"/>
    </location>
</feature>
<proteinExistence type="inferred from homology"/>
<keyword evidence="6" id="KW-0175">Coiled coil</keyword>
<keyword evidence="8" id="KW-1133">Transmembrane helix</keyword>
<dbReference type="EMBL" id="JAOAOG010000173">
    <property type="protein sequence ID" value="KAJ6242858.1"/>
    <property type="molecule type" value="Genomic_DNA"/>
</dbReference>
<dbReference type="Pfam" id="PF01067">
    <property type="entry name" value="Calpain_III"/>
    <property type="match status" value="1"/>
</dbReference>
<feature type="transmembrane region" description="Helical" evidence="8">
    <location>
        <begin position="422"/>
        <end position="439"/>
    </location>
</feature>
<comment type="caution">
    <text evidence="10">The sequence shown here is derived from an EMBL/GenBank/DDBJ whole genome shotgun (WGS) entry which is preliminary data.</text>
</comment>
<feature type="transmembrane region" description="Helical" evidence="8">
    <location>
        <begin position="568"/>
        <end position="588"/>
    </location>
</feature>
<keyword evidence="4 5" id="KW-0788">Thiol protease</keyword>
<evidence type="ECO:0000313" key="11">
    <source>
        <dbReference type="Proteomes" id="UP001150062"/>
    </source>
</evidence>
<feature type="transmembrane region" description="Helical" evidence="8">
    <location>
        <begin position="348"/>
        <end position="369"/>
    </location>
</feature>
<feature type="transmembrane region" description="Helical" evidence="8">
    <location>
        <begin position="36"/>
        <end position="55"/>
    </location>
</feature>
<feature type="transmembrane region" description="Helical" evidence="8">
    <location>
        <begin position="389"/>
        <end position="410"/>
    </location>
</feature>